<gene>
    <name evidence="2" type="ORF">IT775_10150</name>
</gene>
<feature type="chain" id="PRO_5046389775" evidence="1">
    <location>
        <begin position="23"/>
        <end position="528"/>
    </location>
</feature>
<dbReference type="InterPro" id="IPR050767">
    <property type="entry name" value="Sel1_AlgK"/>
</dbReference>
<feature type="signal peptide" evidence="1">
    <location>
        <begin position="1"/>
        <end position="22"/>
    </location>
</feature>
<comment type="caution">
    <text evidence="2">The sequence shown here is derived from an EMBL/GenBank/DDBJ whole genome shotgun (WGS) entry which is preliminary data.</text>
</comment>
<proteinExistence type="predicted"/>
<dbReference type="PANTHER" id="PTHR11102:SF160">
    <property type="entry name" value="ERAD-ASSOCIATED E3 UBIQUITIN-PROTEIN LIGASE COMPONENT HRD3"/>
    <property type="match status" value="1"/>
</dbReference>
<dbReference type="InterPro" id="IPR006597">
    <property type="entry name" value="Sel1-like"/>
</dbReference>
<accession>A0ABS5HSA5</accession>
<keyword evidence="3" id="KW-1185">Reference proteome</keyword>
<evidence type="ECO:0000313" key="3">
    <source>
        <dbReference type="Proteomes" id="UP001195941"/>
    </source>
</evidence>
<protein>
    <submittedName>
        <fullName evidence="2">Sel1 repeat family protein</fullName>
    </submittedName>
</protein>
<evidence type="ECO:0000313" key="2">
    <source>
        <dbReference type="EMBL" id="MBR9651483.1"/>
    </source>
</evidence>
<keyword evidence="1" id="KW-0732">Signal</keyword>
<dbReference type="Gene3D" id="1.25.40.10">
    <property type="entry name" value="Tetratricopeptide repeat domain"/>
    <property type="match status" value="2"/>
</dbReference>
<dbReference type="SUPFAM" id="SSF81901">
    <property type="entry name" value="HCP-like"/>
    <property type="match status" value="3"/>
</dbReference>
<dbReference type="InterPro" id="IPR011990">
    <property type="entry name" value="TPR-like_helical_dom_sf"/>
</dbReference>
<evidence type="ECO:0000256" key="1">
    <source>
        <dbReference type="SAM" id="SignalP"/>
    </source>
</evidence>
<dbReference type="EMBL" id="JADMKU010000007">
    <property type="protein sequence ID" value="MBR9651483.1"/>
    <property type="molecule type" value="Genomic_DNA"/>
</dbReference>
<organism evidence="2 3">
    <name type="scientific">Thalassovita aquimarina</name>
    <dbReference type="NCBI Taxonomy" id="2785917"/>
    <lineage>
        <taxon>Bacteria</taxon>
        <taxon>Pseudomonadati</taxon>
        <taxon>Pseudomonadota</taxon>
        <taxon>Alphaproteobacteria</taxon>
        <taxon>Rhodobacterales</taxon>
        <taxon>Roseobacteraceae</taxon>
        <taxon>Thalassovita</taxon>
    </lineage>
</organism>
<reference evidence="2 3" key="1">
    <citation type="journal article" date="2021" name="Arch. Microbiol.">
        <title>Thalassobius aquimarinus sp. nov., isolated from the Sea of Japan seashore.</title>
        <authorList>
            <person name="Kurilenko V.V."/>
            <person name="Romanenko L.A."/>
            <person name="Chernysheva N.Y."/>
            <person name="Velansky P.V."/>
            <person name="Tekutyeva L.A."/>
            <person name="Isaeva M.P."/>
            <person name="Mikhailov V.V."/>
        </authorList>
    </citation>
    <scope>NUCLEOTIDE SEQUENCE [LARGE SCALE GENOMIC DNA]</scope>
    <source>
        <strain evidence="2 3">KMM 8518</strain>
    </source>
</reference>
<name>A0ABS5HSA5_9RHOB</name>
<dbReference type="PANTHER" id="PTHR11102">
    <property type="entry name" value="SEL-1-LIKE PROTEIN"/>
    <property type="match status" value="1"/>
</dbReference>
<dbReference type="Proteomes" id="UP001195941">
    <property type="component" value="Unassembled WGS sequence"/>
</dbReference>
<dbReference type="RefSeq" id="WP_212700996.1">
    <property type="nucleotide sequence ID" value="NZ_JADMKU010000007.1"/>
</dbReference>
<dbReference type="SMART" id="SM00671">
    <property type="entry name" value="SEL1"/>
    <property type="match status" value="10"/>
</dbReference>
<dbReference type="Pfam" id="PF08238">
    <property type="entry name" value="Sel1"/>
    <property type="match status" value="10"/>
</dbReference>
<sequence>MRQFTRIVVLPVLLALPGSLVAQEQEQAADDAQKATESAVADRPSMAEIEQAWQRGDYVFVRQGLKRHAEETGTALAQYRYGRVLIEGKGGPRDATAARDWLEKAVEQNHAEAAVLLGRMYLSAKKNSTNYRPDRAAELFSNAAARGQSEAQYYLALLYLQGVGIEEDQKQAFNWFLAAAEGGHVQAQYELSKAFARGRGTKKNDEEAARWLAEAAAAGHVEAQYFMSVALDTGNGMERNRAAAADWLRRSAEGGLVAAQRALGKKYLIGDYVKADAEEAVRWLTEAAKRGDTQAMFELGQAHLDGGTLPADPGRAWAWFQRASDDEYGPASAAMGRMLEQSTGDAPDLPKAVRFYRKALAQGDDSVALRLGQLAGAGKLDGLAPPHHAVPWAVAAAGQGDKPALDWVKARADEGLRPAQVALAQIYLEANENLEEAAQLLESAAFDGDVTAQYQLGVMLTKGQGVEQDYVQAHKWLNIAGASGHGEAAKFRDVISDLMTAEQIAEAQRAARAYFEEIRAMPPDEVTK</sequence>